<reference evidence="3 4" key="1">
    <citation type="submission" date="2016-06" db="EMBL/GenBank/DDBJ databases">
        <title>Insight into the functional genes involving in sulfur oxidation in Pearl River water.</title>
        <authorList>
            <person name="Luo J."/>
            <person name="Tan X."/>
            <person name="Lin W."/>
        </authorList>
    </citation>
    <scope>NUCLEOTIDE SEQUENCE [LARGE SCALE GENOMIC DNA]</scope>
    <source>
        <strain evidence="3 4">LS2</strain>
    </source>
</reference>
<dbReference type="InterPro" id="IPR054098">
    <property type="entry name" value="NGO1945-like_C"/>
</dbReference>
<dbReference type="AlphaFoldDB" id="A0A191ZI50"/>
<dbReference type="RefSeq" id="WP_066100645.1">
    <property type="nucleotide sequence ID" value="NZ_CP016027.1"/>
</dbReference>
<evidence type="ECO:0000259" key="2">
    <source>
        <dbReference type="Pfam" id="PF22106"/>
    </source>
</evidence>
<dbReference type="Gene3D" id="1.10.150.690">
    <property type="entry name" value="DUF2063"/>
    <property type="match status" value="1"/>
</dbReference>
<keyword evidence="4" id="KW-1185">Reference proteome</keyword>
<proteinExistence type="predicted"/>
<sequence>MTADFQTLQRQFAAHVRNPDQAPLPDGCDADRMRHYHRLFFNNFDGVLESTFPRLRASLLTAHWDTLVHTFFRDSPQHSPFLADVPARFADFLAEQSPLALTPGQEELAAFELACFELRKAEDPEPAPELTADGDLLAGHPVPTPDSLLFESDFPVHDPAWSPIEGAAQPTFLCLIRDDAGLIRIQTLSAASALLLALIGENPDASGADIIEELCRQSGLPPDETRHQALAQLEDWRRDGVLLGSTRRTASKR</sequence>
<dbReference type="STRING" id="1860122.A9404_09275"/>
<evidence type="ECO:0000313" key="3">
    <source>
        <dbReference type="EMBL" id="ANJ67554.1"/>
    </source>
</evidence>
<evidence type="ECO:0000259" key="1">
    <source>
        <dbReference type="Pfam" id="PF09836"/>
    </source>
</evidence>
<dbReference type="InterPro" id="IPR018640">
    <property type="entry name" value="DUF2063"/>
</dbReference>
<evidence type="ECO:0000313" key="4">
    <source>
        <dbReference type="Proteomes" id="UP000078596"/>
    </source>
</evidence>
<dbReference type="Gene3D" id="3.90.930.50">
    <property type="match status" value="1"/>
</dbReference>
<feature type="domain" description="Putative DNA-binding" evidence="1">
    <location>
        <begin position="8"/>
        <end position="93"/>
    </location>
</feature>
<gene>
    <name evidence="3" type="ORF">A9404_09275</name>
</gene>
<organism evidence="3 4">
    <name type="scientific">Halothiobacillus diazotrophicus</name>
    <dbReference type="NCBI Taxonomy" id="1860122"/>
    <lineage>
        <taxon>Bacteria</taxon>
        <taxon>Pseudomonadati</taxon>
        <taxon>Pseudomonadota</taxon>
        <taxon>Gammaproteobacteria</taxon>
        <taxon>Chromatiales</taxon>
        <taxon>Halothiobacillaceae</taxon>
        <taxon>Halothiobacillus</taxon>
    </lineage>
</organism>
<protein>
    <submittedName>
        <fullName evidence="3">Uncharacterized protein</fullName>
    </submittedName>
</protein>
<dbReference type="Pfam" id="PF22106">
    <property type="entry name" value="NGO1945_C"/>
    <property type="match status" value="1"/>
</dbReference>
<dbReference type="Proteomes" id="UP000078596">
    <property type="component" value="Chromosome"/>
</dbReference>
<dbReference type="KEGG" id="haz:A9404_09275"/>
<dbReference type="EMBL" id="CP016027">
    <property type="protein sequence ID" value="ANJ67554.1"/>
    <property type="molecule type" value="Genomic_DNA"/>
</dbReference>
<accession>A0A191ZI50</accession>
<feature type="domain" description="NGO1945-like C-terminal" evidence="2">
    <location>
        <begin position="154"/>
        <end position="237"/>
    </location>
</feature>
<name>A0A191ZI50_9GAMM</name>
<dbReference type="OrthoDB" id="4146344at2"/>
<dbReference type="InterPro" id="IPR044922">
    <property type="entry name" value="DUF2063_N_sf"/>
</dbReference>
<dbReference type="Pfam" id="PF09836">
    <property type="entry name" value="DUF2063"/>
    <property type="match status" value="1"/>
</dbReference>